<dbReference type="eggNOG" id="COG3114">
    <property type="taxonomic scope" value="Bacteria"/>
</dbReference>
<dbReference type="STRING" id="215743.ROSMUCSMR3_00791"/>
<organism evidence="13 14">
    <name type="scientific">Roseovarius mucosus DSM 17069</name>
    <dbReference type="NCBI Taxonomy" id="1288298"/>
    <lineage>
        <taxon>Bacteria</taxon>
        <taxon>Pseudomonadati</taxon>
        <taxon>Pseudomonadota</taxon>
        <taxon>Alphaproteobacteria</taxon>
        <taxon>Rhodobacterales</taxon>
        <taxon>Roseobacteraceae</taxon>
        <taxon>Roseovarius</taxon>
    </lineage>
</organism>
<evidence type="ECO:0000256" key="2">
    <source>
        <dbReference type="ARBA" id="ARBA00004377"/>
    </source>
</evidence>
<dbReference type="HOGENOM" id="CLU_214404_0_0_5"/>
<evidence type="ECO:0000256" key="8">
    <source>
        <dbReference type="ARBA" id="ARBA00022692"/>
    </source>
</evidence>
<keyword evidence="7 12" id="KW-0997">Cell inner membrane</keyword>
<dbReference type="InterPro" id="IPR007078">
    <property type="entry name" value="Haem_export_protD_CcmD"/>
</dbReference>
<reference evidence="13 14" key="1">
    <citation type="submission" date="2013-01" db="EMBL/GenBank/DDBJ databases">
        <authorList>
            <person name="Fiebig A."/>
            <person name="Goeker M."/>
            <person name="Klenk H.-P.P."/>
        </authorList>
    </citation>
    <scope>NUCLEOTIDE SEQUENCE [LARGE SCALE GENOMIC DNA]</scope>
    <source>
        <strain evidence="13 14">DSM 17069</strain>
    </source>
</reference>
<evidence type="ECO:0000256" key="6">
    <source>
        <dbReference type="ARBA" id="ARBA00022475"/>
    </source>
</evidence>
<keyword evidence="9 12" id="KW-0201">Cytochrome c-type biogenesis</keyword>
<evidence type="ECO:0000256" key="10">
    <source>
        <dbReference type="ARBA" id="ARBA00022989"/>
    </source>
</evidence>
<dbReference type="RefSeq" id="WP_052115230.1">
    <property type="nucleotide sequence ID" value="NZ_KN293975.1"/>
</dbReference>
<feature type="transmembrane region" description="Helical" evidence="12">
    <location>
        <begin position="12"/>
        <end position="31"/>
    </location>
</feature>
<proteinExistence type="inferred from homology"/>
<keyword evidence="11 12" id="KW-0472">Membrane</keyword>
<comment type="caution">
    <text evidence="13">The sequence shown here is derived from an EMBL/GenBank/DDBJ whole genome shotgun (WGS) entry which is preliminary data.</text>
</comment>
<evidence type="ECO:0000256" key="3">
    <source>
        <dbReference type="ARBA" id="ARBA00008741"/>
    </source>
</evidence>
<evidence type="ECO:0000256" key="12">
    <source>
        <dbReference type="RuleBase" id="RU363101"/>
    </source>
</evidence>
<comment type="subcellular location">
    <subcellularLocation>
        <location evidence="2 12">Cell inner membrane</location>
        <topology evidence="2 12">Single-pass membrane protein</topology>
    </subcellularLocation>
</comment>
<sequence>MMPDLGKYAEAVLSSYAVSILMIVVLVMLSVRRSNRVKKELQEVESKVKSNG</sequence>
<accession>A0A0A0HK30</accession>
<evidence type="ECO:0000256" key="5">
    <source>
        <dbReference type="ARBA" id="ARBA00022448"/>
    </source>
</evidence>
<name>A0A0A0HK30_9RHOB</name>
<keyword evidence="10 12" id="KW-1133">Transmembrane helix</keyword>
<dbReference type="NCBIfam" id="TIGR03141">
    <property type="entry name" value="cytochro_ccmD"/>
    <property type="match status" value="1"/>
</dbReference>
<gene>
    <name evidence="13" type="ORF">rosmuc_03310</name>
</gene>
<dbReference type="PATRIC" id="fig|1288298.3.peg.3315"/>
<dbReference type="EMBL" id="AONH01000016">
    <property type="protein sequence ID" value="KGM87009.1"/>
    <property type="molecule type" value="Genomic_DNA"/>
</dbReference>
<dbReference type="Proteomes" id="UP000030021">
    <property type="component" value="Unassembled WGS sequence"/>
</dbReference>
<dbReference type="GO" id="GO:0015886">
    <property type="term" value="P:heme transport"/>
    <property type="evidence" value="ECO:0007669"/>
    <property type="project" value="InterPro"/>
</dbReference>
<keyword evidence="6 12" id="KW-1003">Cell membrane</keyword>
<comment type="function">
    <text evidence="1 12">Required for the export of heme to the periplasm for the biogenesis of c-type cytochromes.</text>
</comment>
<keyword evidence="5 12" id="KW-0813">Transport</keyword>
<evidence type="ECO:0000256" key="11">
    <source>
        <dbReference type="ARBA" id="ARBA00023136"/>
    </source>
</evidence>
<dbReference type="Pfam" id="PF04995">
    <property type="entry name" value="CcmD"/>
    <property type="match status" value="1"/>
</dbReference>
<dbReference type="GO" id="GO:0017004">
    <property type="term" value="P:cytochrome complex assembly"/>
    <property type="evidence" value="ECO:0007669"/>
    <property type="project" value="UniProtKB-KW"/>
</dbReference>
<dbReference type="AlphaFoldDB" id="A0A0A0HK30"/>
<evidence type="ECO:0000256" key="7">
    <source>
        <dbReference type="ARBA" id="ARBA00022519"/>
    </source>
</evidence>
<keyword evidence="8 12" id="KW-0812">Transmembrane</keyword>
<comment type="similarity">
    <text evidence="3 12">Belongs to the CcmD/CycX/HelD family.</text>
</comment>
<evidence type="ECO:0000256" key="1">
    <source>
        <dbReference type="ARBA" id="ARBA00002442"/>
    </source>
</evidence>
<evidence type="ECO:0000256" key="4">
    <source>
        <dbReference type="ARBA" id="ARBA00016461"/>
    </source>
</evidence>
<protein>
    <recommendedName>
        <fullName evidence="4 12">Heme exporter protein D</fullName>
    </recommendedName>
</protein>
<evidence type="ECO:0000313" key="14">
    <source>
        <dbReference type="Proteomes" id="UP000030021"/>
    </source>
</evidence>
<dbReference type="GO" id="GO:0005886">
    <property type="term" value="C:plasma membrane"/>
    <property type="evidence" value="ECO:0007669"/>
    <property type="project" value="UniProtKB-SubCell"/>
</dbReference>
<evidence type="ECO:0000256" key="9">
    <source>
        <dbReference type="ARBA" id="ARBA00022748"/>
    </source>
</evidence>
<evidence type="ECO:0000313" key="13">
    <source>
        <dbReference type="EMBL" id="KGM87009.1"/>
    </source>
</evidence>